<name>A0A9D4HXN6_DREPO</name>
<keyword evidence="2" id="KW-1185">Reference proteome</keyword>
<gene>
    <name evidence="1" type="ORF">DPMN_043262</name>
</gene>
<comment type="caution">
    <text evidence="1">The sequence shown here is derived from an EMBL/GenBank/DDBJ whole genome shotgun (WGS) entry which is preliminary data.</text>
</comment>
<proteinExistence type="predicted"/>
<evidence type="ECO:0000313" key="1">
    <source>
        <dbReference type="EMBL" id="KAH3736689.1"/>
    </source>
</evidence>
<evidence type="ECO:0000313" key="2">
    <source>
        <dbReference type="Proteomes" id="UP000828390"/>
    </source>
</evidence>
<organism evidence="1 2">
    <name type="scientific">Dreissena polymorpha</name>
    <name type="common">Zebra mussel</name>
    <name type="synonym">Mytilus polymorpha</name>
    <dbReference type="NCBI Taxonomy" id="45954"/>
    <lineage>
        <taxon>Eukaryota</taxon>
        <taxon>Metazoa</taxon>
        <taxon>Spiralia</taxon>
        <taxon>Lophotrochozoa</taxon>
        <taxon>Mollusca</taxon>
        <taxon>Bivalvia</taxon>
        <taxon>Autobranchia</taxon>
        <taxon>Heteroconchia</taxon>
        <taxon>Euheterodonta</taxon>
        <taxon>Imparidentia</taxon>
        <taxon>Neoheterodontei</taxon>
        <taxon>Myida</taxon>
        <taxon>Dreissenoidea</taxon>
        <taxon>Dreissenidae</taxon>
        <taxon>Dreissena</taxon>
    </lineage>
</organism>
<protein>
    <submittedName>
        <fullName evidence="1">Uncharacterized protein</fullName>
    </submittedName>
</protein>
<accession>A0A9D4HXN6</accession>
<dbReference type="EMBL" id="JAIWYP010000011">
    <property type="protein sequence ID" value="KAH3736689.1"/>
    <property type="molecule type" value="Genomic_DNA"/>
</dbReference>
<sequence length="64" mass="7251">MTETMTTTNDTDKTETMTTTYDRDNTKFTATGVENAIEARIRLERKLHDIADVDLSRVPKTKGT</sequence>
<reference evidence="1" key="2">
    <citation type="submission" date="2020-11" db="EMBL/GenBank/DDBJ databases">
        <authorList>
            <person name="McCartney M.A."/>
            <person name="Auch B."/>
            <person name="Kono T."/>
            <person name="Mallez S."/>
            <person name="Becker A."/>
            <person name="Gohl D.M."/>
            <person name="Silverstein K.A.T."/>
            <person name="Koren S."/>
            <person name="Bechman K.B."/>
            <person name="Herman A."/>
            <person name="Abrahante J.E."/>
            <person name="Garbe J."/>
        </authorList>
    </citation>
    <scope>NUCLEOTIDE SEQUENCE</scope>
    <source>
        <strain evidence="1">Duluth1</strain>
        <tissue evidence="1">Whole animal</tissue>
    </source>
</reference>
<dbReference type="AlphaFoldDB" id="A0A9D4HXN6"/>
<reference evidence="1" key="1">
    <citation type="journal article" date="2019" name="bioRxiv">
        <title>The Genome of the Zebra Mussel, Dreissena polymorpha: A Resource for Invasive Species Research.</title>
        <authorList>
            <person name="McCartney M.A."/>
            <person name="Auch B."/>
            <person name="Kono T."/>
            <person name="Mallez S."/>
            <person name="Zhang Y."/>
            <person name="Obille A."/>
            <person name="Becker A."/>
            <person name="Abrahante J.E."/>
            <person name="Garbe J."/>
            <person name="Badalamenti J.P."/>
            <person name="Herman A."/>
            <person name="Mangelson H."/>
            <person name="Liachko I."/>
            <person name="Sullivan S."/>
            <person name="Sone E.D."/>
            <person name="Koren S."/>
            <person name="Silverstein K.A.T."/>
            <person name="Beckman K.B."/>
            <person name="Gohl D.M."/>
        </authorList>
    </citation>
    <scope>NUCLEOTIDE SEQUENCE</scope>
    <source>
        <strain evidence="1">Duluth1</strain>
        <tissue evidence="1">Whole animal</tissue>
    </source>
</reference>
<dbReference type="Proteomes" id="UP000828390">
    <property type="component" value="Unassembled WGS sequence"/>
</dbReference>